<dbReference type="Pfam" id="PF00300">
    <property type="entry name" value="His_Phos_1"/>
    <property type="match status" value="1"/>
</dbReference>
<accession>A0A3S9SYM4</accession>
<dbReference type="Gene3D" id="3.40.50.1240">
    <property type="entry name" value="Phosphoglycerate mutase-like"/>
    <property type="match status" value="1"/>
</dbReference>
<protein>
    <recommendedName>
        <fullName evidence="7">Phosphoglycerate mutase</fullName>
    </recommendedName>
</protein>
<gene>
    <name evidence="5" type="ORF">BBF96_08160</name>
</gene>
<dbReference type="OrthoDB" id="9781415at2"/>
<feature type="binding site" evidence="4">
    <location>
        <position position="58"/>
    </location>
    <ligand>
        <name>substrate</name>
    </ligand>
</feature>
<sequence length="204" mass="23557">MLEIYLVRHGQTSWNAERRFQGQTDIPLSEKGIKQAKLVKDRLRYLKFDAIYSSDLKRAYETARIISEPHGIEVVSLAGLREINMGVWEGLTWDDIQRDYAEIHKIWIERPTLAKIPNFEGLANAARRAYKTFSEIALRHKDDQRILIVGHGLINATILCQIEGISLDDWSHMHQGNTAINIVEYDGKVFRVVLVNCTRHCEEE</sequence>
<dbReference type="RefSeq" id="WP_127016693.1">
    <property type="nucleotide sequence ID" value="NZ_CP016379.1"/>
</dbReference>
<keyword evidence="2" id="KW-0413">Isomerase</keyword>
<dbReference type="InterPro" id="IPR029033">
    <property type="entry name" value="His_PPase_superfam"/>
</dbReference>
<dbReference type="GO" id="GO:0016791">
    <property type="term" value="F:phosphatase activity"/>
    <property type="evidence" value="ECO:0007669"/>
    <property type="project" value="TreeGrafter"/>
</dbReference>
<evidence type="ECO:0000256" key="2">
    <source>
        <dbReference type="ARBA" id="ARBA00023235"/>
    </source>
</evidence>
<evidence type="ECO:0000256" key="1">
    <source>
        <dbReference type="ARBA" id="ARBA00023152"/>
    </source>
</evidence>
<dbReference type="CDD" id="cd07067">
    <property type="entry name" value="HP_PGM_like"/>
    <property type="match status" value="1"/>
</dbReference>
<evidence type="ECO:0000256" key="4">
    <source>
        <dbReference type="PIRSR" id="PIRSR613078-2"/>
    </source>
</evidence>
<dbReference type="InterPro" id="IPR013078">
    <property type="entry name" value="His_Pase_superF_clade-1"/>
</dbReference>
<dbReference type="KEGG" id="aft:BBF96_08160"/>
<keyword evidence="6" id="KW-1185">Reference proteome</keyword>
<dbReference type="InterPro" id="IPR050275">
    <property type="entry name" value="PGM_Phosphatase"/>
</dbReference>
<dbReference type="EMBL" id="CP016379">
    <property type="protein sequence ID" value="AZR73358.1"/>
    <property type="molecule type" value="Genomic_DNA"/>
</dbReference>
<dbReference type="InterPro" id="IPR001345">
    <property type="entry name" value="PG/BPGM_mutase_AS"/>
</dbReference>
<dbReference type="PROSITE" id="PS00175">
    <property type="entry name" value="PG_MUTASE"/>
    <property type="match status" value="1"/>
</dbReference>
<name>A0A3S9SYM4_9FIRM</name>
<dbReference type="SUPFAM" id="SSF53254">
    <property type="entry name" value="Phosphoglycerate mutase-like"/>
    <property type="match status" value="1"/>
</dbReference>
<dbReference type="PANTHER" id="PTHR48100">
    <property type="entry name" value="BROAD-SPECIFICITY PHOSPHATASE YOR283W-RELATED"/>
    <property type="match status" value="1"/>
</dbReference>
<dbReference type="SMART" id="SM00855">
    <property type="entry name" value="PGAM"/>
    <property type="match status" value="1"/>
</dbReference>
<organism evidence="5 6">
    <name type="scientific">Anoxybacter fermentans</name>
    <dbReference type="NCBI Taxonomy" id="1323375"/>
    <lineage>
        <taxon>Bacteria</taxon>
        <taxon>Bacillati</taxon>
        <taxon>Bacillota</taxon>
        <taxon>Clostridia</taxon>
        <taxon>Halanaerobiales</taxon>
        <taxon>Anoxybacter</taxon>
    </lineage>
</organism>
<proteinExistence type="predicted"/>
<dbReference type="PANTHER" id="PTHR48100:SF1">
    <property type="entry name" value="HISTIDINE PHOSPHATASE FAMILY PROTEIN-RELATED"/>
    <property type="match status" value="1"/>
</dbReference>
<evidence type="ECO:0008006" key="7">
    <source>
        <dbReference type="Google" id="ProtNLM"/>
    </source>
</evidence>
<keyword evidence="1" id="KW-0324">Glycolysis</keyword>
<dbReference type="GO" id="GO:0005737">
    <property type="term" value="C:cytoplasm"/>
    <property type="evidence" value="ECO:0007669"/>
    <property type="project" value="TreeGrafter"/>
</dbReference>
<dbReference type="AlphaFoldDB" id="A0A3S9SYM4"/>
<feature type="binding site" evidence="4">
    <location>
        <begin position="8"/>
        <end position="15"/>
    </location>
    <ligand>
        <name>substrate</name>
    </ligand>
</feature>
<dbReference type="Proteomes" id="UP000267250">
    <property type="component" value="Chromosome"/>
</dbReference>
<evidence type="ECO:0000313" key="5">
    <source>
        <dbReference type="EMBL" id="AZR73358.1"/>
    </source>
</evidence>
<feature type="active site" description="Tele-phosphohistidine intermediate" evidence="3">
    <location>
        <position position="9"/>
    </location>
</feature>
<evidence type="ECO:0000313" key="6">
    <source>
        <dbReference type="Proteomes" id="UP000267250"/>
    </source>
</evidence>
<reference evidence="5 6" key="1">
    <citation type="submission" date="2016-07" db="EMBL/GenBank/DDBJ databases">
        <title>Genome and transcriptome analysis of iron-reducing fermentative bacteria Anoxybacter fermentans.</title>
        <authorList>
            <person name="Zeng X."/>
            <person name="Shao Z."/>
        </authorList>
    </citation>
    <scope>NUCLEOTIDE SEQUENCE [LARGE SCALE GENOMIC DNA]</scope>
    <source>
        <strain evidence="5 6">DY22613</strain>
    </source>
</reference>
<feature type="active site" description="Proton donor/acceptor" evidence="3">
    <location>
        <position position="82"/>
    </location>
</feature>
<evidence type="ECO:0000256" key="3">
    <source>
        <dbReference type="PIRSR" id="PIRSR613078-1"/>
    </source>
</evidence>